<organism evidence="2 3">
    <name type="scientific">Stenotrophomonas humi</name>
    <dbReference type="NCBI Taxonomy" id="405444"/>
    <lineage>
        <taxon>Bacteria</taxon>
        <taxon>Pseudomonadati</taxon>
        <taxon>Pseudomonadota</taxon>
        <taxon>Gammaproteobacteria</taxon>
        <taxon>Lysobacterales</taxon>
        <taxon>Lysobacteraceae</taxon>
        <taxon>Stenotrophomonas</taxon>
    </lineage>
</organism>
<proteinExistence type="predicted"/>
<reference evidence="2 3" key="1">
    <citation type="submission" date="2015-05" db="EMBL/GenBank/DDBJ databases">
        <title>Genome sequencing and analysis of members of genus Stenotrophomonas.</title>
        <authorList>
            <person name="Patil P.P."/>
            <person name="Midha S."/>
            <person name="Patil P.B."/>
        </authorList>
    </citation>
    <scope>NUCLEOTIDE SEQUENCE [LARGE SCALE GENOMIC DNA]</scope>
    <source>
        <strain evidence="2 3">DSM 18929</strain>
    </source>
</reference>
<dbReference type="OrthoDB" id="5493674at2"/>
<dbReference type="AlphaFoldDB" id="A0A0R0C248"/>
<evidence type="ECO:0000313" key="3">
    <source>
        <dbReference type="Proteomes" id="UP000050864"/>
    </source>
</evidence>
<feature type="domain" description="Putative Flp pilus-assembly TadG-like N-terminal" evidence="1">
    <location>
        <begin position="2"/>
        <end position="44"/>
    </location>
</feature>
<dbReference type="STRING" id="405444.ABB26_11730"/>
<sequence length="491" mass="53009">MVLGLVMLLVLCVGVIVLFDTGQTVSKKVELVNAADAAAYSVAVQEARALNYAAYANRARVANEVAIAQVIGLYSWMNQFHTTSIVLEKVMSVLAKIPYVGPIFQALSSVFKAIGQALKGIRRAYHGVAQAAVSALDMLNGALATSSRTILDAVARIDGIIVARDIVKRNSADASLSAVGTGVLTSQLLSANSSFLQSYRIPRSRAGGGSAGSAQDRKGADRFRNVVMQSRDPFSWSRSNHDLNLFLIKFNQSGGTDMVDYNRWVAADAMGLEISLPWPLDDINIPLGWGGAQAVERYQQQRFMSGFGNGSGWVSEFNNNRRYRPYGDIRRENRAASSMIDSDPNVRLDNGQKKGAYFTGYQGLRDYDDVKAGQALRPYTEPGSRANPASNTGPIFTVHVETDVAKARTSAAIDGIGGPAGSPMALEDKAAGGKISAYASGQVYFNRPPNYALFKRGDNRLEVGNLFSPYWQARLTDTPNSVEALLGITRL</sequence>
<dbReference type="Pfam" id="PF13400">
    <property type="entry name" value="Tad"/>
    <property type="match status" value="1"/>
</dbReference>
<comment type="caution">
    <text evidence="2">The sequence shown here is derived from an EMBL/GenBank/DDBJ whole genome shotgun (WGS) entry which is preliminary data.</text>
</comment>
<keyword evidence="3" id="KW-1185">Reference proteome</keyword>
<evidence type="ECO:0000313" key="2">
    <source>
        <dbReference type="EMBL" id="KRG63637.1"/>
    </source>
</evidence>
<name>A0A0R0C248_9GAMM</name>
<dbReference type="EMBL" id="LDJI01000021">
    <property type="protein sequence ID" value="KRG63637.1"/>
    <property type="molecule type" value="Genomic_DNA"/>
</dbReference>
<dbReference type="InterPro" id="IPR028087">
    <property type="entry name" value="Tad_N"/>
</dbReference>
<protein>
    <recommendedName>
        <fullName evidence="1">Putative Flp pilus-assembly TadG-like N-terminal domain-containing protein</fullName>
    </recommendedName>
</protein>
<evidence type="ECO:0000259" key="1">
    <source>
        <dbReference type="Pfam" id="PF13400"/>
    </source>
</evidence>
<dbReference type="PATRIC" id="fig|405444.3.peg.1437"/>
<gene>
    <name evidence="2" type="ORF">ABB26_11730</name>
</gene>
<dbReference type="Proteomes" id="UP000050864">
    <property type="component" value="Unassembled WGS sequence"/>
</dbReference>
<accession>A0A0R0C248</accession>